<keyword evidence="2" id="KW-1133">Transmembrane helix</keyword>
<feature type="region of interest" description="Disordered" evidence="1">
    <location>
        <begin position="1"/>
        <end position="48"/>
    </location>
</feature>
<evidence type="ECO:0000313" key="4">
    <source>
        <dbReference type="Proteomes" id="UP000308037"/>
    </source>
</evidence>
<keyword evidence="4" id="KW-1185">Reference proteome</keyword>
<keyword evidence="2" id="KW-0812">Transmembrane</keyword>
<feature type="transmembrane region" description="Helical" evidence="2">
    <location>
        <begin position="142"/>
        <end position="161"/>
    </location>
</feature>
<feature type="compositionally biased region" description="Basic and acidic residues" evidence="1">
    <location>
        <begin position="34"/>
        <end position="44"/>
    </location>
</feature>
<evidence type="ECO:0000256" key="1">
    <source>
        <dbReference type="SAM" id="MobiDB-lite"/>
    </source>
</evidence>
<dbReference type="AlphaFoldDB" id="A0A4U5JHU7"/>
<feature type="compositionally biased region" description="Basic and acidic residues" evidence="1">
    <location>
        <begin position="1"/>
        <end position="23"/>
    </location>
</feature>
<dbReference type="Proteomes" id="UP000308037">
    <property type="component" value="Unassembled WGS sequence"/>
</dbReference>
<dbReference type="OrthoDB" id="242095at2157"/>
<dbReference type="EMBL" id="QKNX01000001">
    <property type="protein sequence ID" value="TKR27891.1"/>
    <property type="molecule type" value="Genomic_DNA"/>
</dbReference>
<evidence type="ECO:0000256" key="2">
    <source>
        <dbReference type="SAM" id="Phobius"/>
    </source>
</evidence>
<feature type="transmembrane region" description="Helical" evidence="2">
    <location>
        <begin position="86"/>
        <end position="104"/>
    </location>
</feature>
<reference evidence="3 4" key="1">
    <citation type="submission" date="2019-04" db="EMBL/GenBank/DDBJ databases">
        <title>Natronomonas sp. F20-122 a newhaloarchaeon isolated from a saline saltern of Isla Bacuta, Huelva, Spain.</title>
        <authorList>
            <person name="Duran-Viseras A."/>
            <person name="Sanchez-Porro C."/>
            <person name="Ventosa A."/>
        </authorList>
    </citation>
    <scope>NUCLEOTIDE SEQUENCE [LARGE SCALE GENOMIC DNA]</scope>
    <source>
        <strain evidence="3 4">F20-122</strain>
    </source>
</reference>
<feature type="transmembrane region" description="Helical" evidence="2">
    <location>
        <begin position="60"/>
        <end position="80"/>
    </location>
</feature>
<evidence type="ECO:0008006" key="5">
    <source>
        <dbReference type="Google" id="ProtNLM"/>
    </source>
</evidence>
<protein>
    <recommendedName>
        <fullName evidence="5">DUF456 domain-containing protein</fullName>
    </recommendedName>
</protein>
<accession>A0A4U5JHU7</accession>
<comment type="caution">
    <text evidence="3">The sequence shown here is derived from an EMBL/GenBank/DDBJ whole genome shotgun (WGS) entry which is preliminary data.</text>
</comment>
<name>A0A4U5JHU7_9EURY</name>
<sequence length="172" mass="17761">MSRDRTRTRDRSGDGDDEFHAEFELAPEFETDADGQRPRARTEKASGGLRARAAERAGTLFAPRIFLAALLLTAGGVFAAGTVIPLPGAGLLGIFAATFLFGLVTSERRYAETALAGGLAAAVSTLLDFAVVAFLGGVGISLAALAGGIGAIVAAAGMYFGRDLRDGLTREL</sequence>
<proteinExistence type="predicted"/>
<keyword evidence="2" id="KW-0472">Membrane</keyword>
<feature type="compositionally biased region" description="Acidic residues" evidence="1">
    <location>
        <begin position="24"/>
        <end position="33"/>
    </location>
</feature>
<dbReference type="RefSeq" id="WP_137275191.1">
    <property type="nucleotide sequence ID" value="NZ_QKNX01000001.1"/>
</dbReference>
<evidence type="ECO:0000313" key="3">
    <source>
        <dbReference type="EMBL" id="TKR27891.1"/>
    </source>
</evidence>
<organism evidence="3 4">
    <name type="scientific">Natronomonas salsuginis</name>
    <dbReference type="NCBI Taxonomy" id="2217661"/>
    <lineage>
        <taxon>Archaea</taxon>
        <taxon>Methanobacteriati</taxon>
        <taxon>Methanobacteriota</taxon>
        <taxon>Stenosarchaea group</taxon>
        <taxon>Halobacteria</taxon>
        <taxon>Halobacteriales</taxon>
        <taxon>Natronomonadaceae</taxon>
        <taxon>Natronomonas</taxon>
    </lineage>
</organism>
<feature type="transmembrane region" description="Helical" evidence="2">
    <location>
        <begin position="116"/>
        <end position="136"/>
    </location>
</feature>
<gene>
    <name evidence="3" type="ORF">DM868_02050</name>
</gene>